<comment type="caution">
    <text evidence="6">The sequence shown here is derived from an EMBL/GenBank/DDBJ whole genome shotgun (WGS) entry which is preliminary data.</text>
</comment>
<dbReference type="RefSeq" id="WP_310304341.1">
    <property type="nucleotide sequence ID" value="NZ_BAAAPS010000012.1"/>
</dbReference>
<feature type="compositionally biased region" description="Basic and acidic residues" evidence="4">
    <location>
        <begin position="480"/>
        <end position="491"/>
    </location>
</feature>
<dbReference type="SUPFAM" id="SSF81296">
    <property type="entry name" value="E set domains"/>
    <property type="match status" value="1"/>
</dbReference>
<feature type="domain" description="Glycosyl hydrolase family 13 catalytic" evidence="5">
    <location>
        <begin position="172"/>
        <end position="582"/>
    </location>
</feature>
<sequence>MPTNTWSWSALDERAPVWPGYHQQLGATWSERSTNFAVFSPESTAAWVCLFDEDGTETRHQLTEHTLGVWHGALPDVPVGQRYGFRVGGRWAPDHGLRFNRDKLLLDPYAKALTGSVWGHHELLAHDPGDPRRRSQVDSAPYMPKCVVVKDDFDWQGDTQLRRRWRDTVIYELHVKGFTQLHDRVPEHLRGTYAGLATDHVLDYLTDLGVTAVELLPVQHFVSERALVDRGLSNYWGYNTLAFLAPHAAYSSSGDLGQQVTEFKQMVKRFHERGLEVILDVVYNHTAEGGADGPTYSFRGLDDLGFYKRAGTVGDAYWDVTGCGNTVDSTSLGALRLILDSLRYWVTEMHVDGFRFDLASALARTGHAVDMRSAFLTTISQDPVLRHVKLIAEPWDASMDGYLVGSFPPPWVEWNDRYRDTMRSFWRGDGTGVRDVASRLAGSSDLYADDGRSPYASVNFVTAHDGFTLRDLVSYERKHNHANGEHDRDGTDNNLSSNYGVEGETDDEEIRALRRRQAANLLVTLCLSSGAPMITAGDERGRTQRGNNNAYCQDNEISWVDWRADDAWLDVYEVARAALRLRRQHPALRQRHHFQGTPTLAGGPKDLAWLHPDGREMSQPDWYDGRLRTVGMFVSGDPLRSPGPEGEQQRDRSFLVWFNARDEPVDVTQMENPWVGSGEVVLSTCPDNPVGTAVQAGDTLTMSARSLVLLRQH</sequence>
<evidence type="ECO:0000259" key="5">
    <source>
        <dbReference type="SMART" id="SM00642"/>
    </source>
</evidence>
<protein>
    <submittedName>
        <fullName evidence="6">Glycogen operon protein</fullName>
        <ecNumber evidence="6">3.2.1.-</ecNumber>
    </submittedName>
</protein>
<dbReference type="SUPFAM" id="SSF51445">
    <property type="entry name" value="(Trans)glycosidases"/>
    <property type="match status" value="1"/>
</dbReference>
<gene>
    <name evidence="6" type="ORF">J2S63_003231</name>
</gene>
<dbReference type="CDD" id="cd11326">
    <property type="entry name" value="AmyAc_Glg_debranch"/>
    <property type="match status" value="1"/>
</dbReference>
<dbReference type="Pfam" id="PF00128">
    <property type="entry name" value="Alpha-amylase"/>
    <property type="match status" value="1"/>
</dbReference>
<evidence type="ECO:0000313" key="7">
    <source>
        <dbReference type="Proteomes" id="UP001183648"/>
    </source>
</evidence>
<dbReference type="EC" id="3.2.1.-" evidence="6"/>
<dbReference type="InterPro" id="IPR017853">
    <property type="entry name" value="GH"/>
</dbReference>
<dbReference type="PANTHER" id="PTHR43002">
    <property type="entry name" value="GLYCOGEN DEBRANCHING ENZYME"/>
    <property type="match status" value="1"/>
</dbReference>
<dbReference type="Gene3D" id="2.60.40.1180">
    <property type="entry name" value="Golgi alpha-mannosidase II"/>
    <property type="match status" value="1"/>
</dbReference>
<proteinExistence type="inferred from homology"/>
<dbReference type="InterPro" id="IPR044505">
    <property type="entry name" value="GlgX_Isoamylase_N_E_set"/>
</dbReference>
<dbReference type="InterPro" id="IPR011837">
    <property type="entry name" value="Glycogen_debranch_GlgX"/>
</dbReference>
<accession>A0ABU2BZ63</accession>
<keyword evidence="2 6" id="KW-0378">Hydrolase</keyword>
<evidence type="ECO:0000256" key="3">
    <source>
        <dbReference type="ARBA" id="ARBA00023295"/>
    </source>
</evidence>
<dbReference type="EMBL" id="JAVDYG010000001">
    <property type="protein sequence ID" value="MDR7363678.1"/>
    <property type="molecule type" value="Genomic_DNA"/>
</dbReference>
<dbReference type="Gene3D" id="2.60.40.10">
    <property type="entry name" value="Immunoglobulins"/>
    <property type="match status" value="1"/>
</dbReference>
<reference evidence="6 7" key="1">
    <citation type="submission" date="2023-07" db="EMBL/GenBank/DDBJ databases">
        <title>Sequencing the genomes of 1000 actinobacteria strains.</title>
        <authorList>
            <person name="Klenk H.-P."/>
        </authorList>
    </citation>
    <scope>NUCLEOTIDE SEQUENCE [LARGE SCALE GENOMIC DNA]</scope>
    <source>
        <strain evidence="6 7">DSM 19426</strain>
    </source>
</reference>
<feature type="region of interest" description="Disordered" evidence="4">
    <location>
        <begin position="480"/>
        <end position="504"/>
    </location>
</feature>
<evidence type="ECO:0000313" key="6">
    <source>
        <dbReference type="EMBL" id="MDR7363678.1"/>
    </source>
</evidence>
<keyword evidence="3 6" id="KW-0326">Glycosidase</keyword>
<dbReference type="InterPro" id="IPR013780">
    <property type="entry name" value="Glyco_hydro_b"/>
</dbReference>
<keyword evidence="7" id="KW-1185">Reference proteome</keyword>
<dbReference type="Gene3D" id="3.20.20.80">
    <property type="entry name" value="Glycosidases"/>
    <property type="match status" value="1"/>
</dbReference>
<dbReference type="CDD" id="cd02856">
    <property type="entry name" value="E_set_GDE_Isoamylase_N"/>
    <property type="match status" value="1"/>
</dbReference>
<organism evidence="6 7">
    <name type="scientific">Nocardioides marmoribigeumensis</name>
    <dbReference type="NCBI Taxonomy" id="433649"/>
    <lineage>
        <taxon>Bacteria</taxon>
        <taxon>Bacillati</taxon>
        <taxon>Actinomycetota</taxon>
        <taxon>Actinomycetes</taxon>
        <taxon>Propionibacteriales</taxon>
        <taxon>Nocardioidaceae</taxon>
        <taxon>Nocardioides</taxon>
    </lineage>
</organism>
<dbReference type="InterPro" id="IPR004193">
    <property type="entry name" value="Glyco_hydro_13_N"/>
</dbReference>
<dbReference type="Proteomes" id="UP001183648">
    <property type="component" value="Unassembled WGS sequence"/>
</dbReference>
<evidence type="ECO:0000256" key="2">
    <source>
        <dbReference type="ARBA" id="ARBA00022801"/>
    </source>
</evidence>
<dbReference type="Pfam" id="PF02922">
    <property type="entry name" value="CBM_48"/>
    <property type="match status" value="1"/>
</dbReference>
<evidence type="ECO:0000256" key="4">
    <source>
        <dbReference type="SAM" id="MobiDB-lite"/>
    </source>
</evidence>
<evidence type="ECO:0000256" key="1">
    <source>
        <dbReference type="ARBA" id="ARBA00008061"/>
    </source>
</evidence>
<dbReference type="SUPFAM" id="SSF51011">
    <property type="entry name" value="Glycosyl hydrolase domain"/>
    <property type="match status" value="1"/>
</dbReference>
<name>A0ABU2BZ63_9ACTN</name>
<dbReference type="SMART" id="SM00642">
    <property type="entry name" value="Aamy"/>
    <property type="match status" value="1"/>
</dbReference>
<dbReference type="InterPro" id="IPR013783">
    <property type="entry name" value="Ig-like_fold"/>
</dbReference>
<dbReference type="InterPro" id="IPR006047">
    <property type="entry name" value="GH13_cat_dom"/>
</dbReference>
<dbReference type="GO" id="GO:0016798">
    <property type="term" value="F:hydrolase activity, acting on glycosyl bonds"/>
    <property type="evidence" value="ECO:0007669"/>
    <property type="project" value="UniProtKB-KW"/>
</dbReference>
<dbReference type="NCBIfam" id="TIGR02100">
    <property type="entry name" value="glgX_debranch"/>
    <property type="match status" value="1"/>
</dbReference>
<dbReference type="InterPro" id="IPR014756">
    <property type="entry name" value="Ig_E-set"/>
</dbReference>
<comment type="similarity">
    <text evidence="1">Belongs to the glycosyl hydrolase 13 family.</text>
</comment>